<feature type="region of interest" description="Disordered" evidence="2">
    <location>
        <begin position="358"/>
        <end position="382"/>
    </location>
</feature>
<proteinExistence type="predicted"/>
<protein>
    <submittedName>
        <fullName evidence="5">Polymorphic antigen-like protein, putative</fullName>
    </submittedName>
</protein>
<dbReference type="EMBL" id="UIVT01000001">
    <property type="protein sequence ID" value="SVP89130.1"/>
    <property type="molecule type" value="Genomic_DNA"/>
</dbReference>
<evidence type="ECO:0000256" key="1">
    <source>
        <dbReference type="SAM" id="Coils"/>
    </source>
</evidence>
<keyword evidence="1" id="KW-0175">Coiled coil</keyword>
<organism evidence="5">
    <name type="scientific">Theileria annulata</name>
    <dbReference type="NCBI Taxonomy" id="5874"/>
    <lineage>
        <taxon>Eukaryota</taxon>
        <taxon>Sar</taxon>
        <taxon>Alveolata</taxon>
        <taxon>Apicomplexa</taxon>
        <taxon>Aconoidasida</taxon>
        <taxon>Piroplasmida</taxon>
        <taxon>Theileriidae</taxon>
        <taxon>Theileria</taxon>
    </lineage>
</organism>
<dbReference type="EMBL" id="UIVS01000001">
    <property type="protein sequence ID" value="SVP90271.1"/>
    <property type="molecule type" value="Genomic_DNA"/>
</dbReference>
<evidence type="ECO:0000313" key="4">
    <source>
        <dbReference type="EMBL" id="SVP89130.1"/>
    </source>
</evidence>
<dbReference type="VEuPathDB" id="PiroplasmaDB:TA16685"/>
<evidence type="ECO:0000256" key="3">
    <source>
        <dbReference type="SAM" id="SignalP"/>
    </source>
</evidence>
<evidence type="ECO:0000256" key="2">
    <source>
        <dbReference type="SAM" id="MobiDB-lite"/>
    </source>
</evidence>
<keyword evidence="3" id="KW-0732">Signal</keyword>
<reference evidence="5" key="1">
    <citation type="submission" date="2018-07" db="EMBL/GenBank/DDBJ databases">
        <authorList>
            <person name="Quirk P.G."/>
            <person name="Krulwich T.A."/>
        </authorList>
    </citation>
    <scope>NUCLEOTIDE SEQUENCE</scope>
    <source>
        <strain evidence="5">Anand</strain>
    </source>
</reference>
<accession>A0A3B0N297</accession>
<dbReference type="Pfam" id="PF04385">
    <property type="entry name" value="FAINT"/>
    <property type="match status" value="1"/>
</dbReference>
<feature type="signal peptide" evidence="3">
    <location>
        <begin position="1"/>
        <end position="21"/>
    </location>
</feature>
<sequence>MRLIYFLFFLFGLFSNSFVEADSVLDLDFYDSDQVAHSSTEQTNYTVEAFLPRSGTFSNVTALGSPLLSAPSNVTKVVCYSLKGLCQLAKVYLDHSDYANSYFERSKTKFENVDVSKFESDLNNLTNGTYTPKLFFLLNLTNKNNPRGLYSVDEKVDDGVVTKVFTPLVQDTLVSKLFCGDDGVFESLTDHLVKVTAREKDGNFVLLEVDTLSGSLPGKKFYTKEKKLWDEVNLSRYKVVLASLHPDRVLEELTLDVNAPVEDMYHVTREYDRGLTSVTFSPLPGFHVVRVKAGGQDLWSTNFSRAPEVLSVLLRDEVVSVRVTSLLNRYTSFHYFNKVNGRFVEASQQEFSDHLERLKQAEEPSRAEPVQPTPHTLDLSNPSHDFDVKLSSEQLVKYRRVTPKEGVVVSKVVLGSKVLWDAPVDTTLEYLNVYLNQLGAPSAYMLYAVGPGNKRVVDSKYDVGNNLWWFLHPSQLKDHLKGLRETPKLDHAVELNLKTDFVLEHAMVDEFSTLGVGTTSYTAEDKYYFSKVTWKGELVFNQADQKDFSPVNVNLYKDFAGEYKLLELGGFLQNGEYKTDYFEWDGSKFVTLDSKAKFLKTFDTLSGSSVLSGTWASTEESVDSGEEAGPSVQVYDLDTSNFDPERVSHAAGAENGYYFDSYVPKDNFLFGDVKGPGGFSYLHRGARFVTLAKFYSVHGKFLGAVLKTVGSLYRTQELVYYYTFENNKWSYSTDKKHFSEVLASELRYSPERQAEHERLLKAEEDFDKTMDKVRAKEEKERKKELEKLEKEVKREEDEAKKRMLDKKTLLYTHMVDLDKEEPPELEKVELHTPEELEHMEQPYGEEKFVVESELVYYDFKGPKDNKLVHTKDFQSNGLEALDATPVAGKFFHILSLNGRRLWVSTSTRRCTNLQLFFEEGNVVGAVLRVTVSRKGKLKTGEDYDYLFVTDGELKTVDVEEFNKLANVRFQMAALAQLSKL</sequence>
<gene>
    <name evidence="4" type="ORF">TAT_000098200</name>
    <name evidence="5" type="ORF">TAV_000097600</name>
</gene>
<feature type="coiled-coil region" evidence="1">
    <location>
        <begin position="759"/>
        <end position="805"/>
    </location>
</feature>
<evidence type="ECO:0000313" key="5">
    <source>
        <dbReference type="EMBL" id="SVP90271.1"/>
    </source>
</evidence>
<feature type="chain" id="PRO_5036076057" evidence="3">
    <location>
        <begin position="22"/>
        <end position="980"/>
    </location>
</feature>
<dbReference type="InterPro" id="IPR007480">
    <property type="entry name" value="DUF529"/>
</dbReference>
<dbReference type="AlphaFoldDB" id="A0A3B0N297"/>
<name>A0A3B0N297_THEAN</name>